<feature type="transmembrane region" description="Helical" evidence="1">
    <location>
        <begin position="25"/>
        <end position="47"/>
    </location>
</feature>
<name>A0ABY5MHG5_9HYPH</name>
<accession>A0ABY5MHG5</accession>
<proteinExistence type="predicted"/>
<evidence type="ECO:0000313" key="2">
    <source>
        <dbReference type="EMBL" id="UUP16704.1"/>
    </source>
</evidence>
<keyword evidence="1" id="KW-0812">Transmembrane</keyword>
<evidence type="ECO:0000313" key="3">
    <source>
        <dbReference type="Proteomes" id="UP001342418"/>
    </source>
</evidence>
<keyword evidence="1" id="KW-1133">Transmembrane helix</keyword>
<protein>
    <recommendedName>
        <fullName evidence="4">Peptide ABC transporter permease</fullName>
    </recommendedName>
</protein>
<organism evidence="2 3">
    <name type="scientific">Nitratireductor thuwali</name>
    <dbReference type="NCBI Taxonomy" id="2267699"/>
    <lineage>
        <taxon>Bacteria</taxon>
        <taxon>Pseudomonadati</taxon>
        <taxon>Pseudomonadota</taxon>
        <taxon>Alphaproteobacteria</taxon>
        <taxon>Hyphomicrobiales</taxon>
        <taxon>Phyllobacteriaceae</taxon>
        <taxon>Nitratireductor</taxon>
    </lineage>
</organism>
<keyword evidence="3" id="KW-1185">Reference proteome</keyword>
<dbReference type="EMBL" id="CP030941">
    <property type="protein sequence ID" value="UUP16704.1"/>
    <property type="molecule type" value="Genomic_DNA"/>
</dbReference>
<gene>
    <name evidence="2" type="ORF">NTH_01151</name>
</gene>
<dbReference type="RefSeq" id="WP_338529109.1">
    <property type="nucleotide sequence ID" value="NZ_CP030941.1"/>
</dbReference>
<evidence type="ECO:0008006" key="4">
    <source>
        <dbReference type="Google" id="ProtNLM"/>
    </source>
</evidence>
<evidence type="ECO:0000256" key="1">
    <source>
        <dbReference type="SAM" id="Phobius"/>
    </source>
</evidence>
<dbReference type="Proteomes" id="UP001342418">
    <property type="component" value="Chromosome"/>
</dbReference>
<keyword evidence="1" id="KW-0472">Membrane</keyword>
<sequence>MFKQHGGSKFDGRDRRESQTAERRMLLWIAALGGIIGVSVVIIVATFL</sequence>
<reference evidence="2 3" key="1">
    <citation type="submission" date="2018-07" db="EMBL/GenBank/DDBJ databases">
        <title>Genome sequence of Nitratireductor thuwali#1536.</title>
        <authorList>
            <person name="Michoud G."/>
            <person name="Merlino G."/>
            <person name="Sefrji F.O."/>
            <person name="Daffonchio D."/>
        </authorList>
    </citation>
    <scope>NUCLEOTIDE SEQUENCE [LARGE SCALE GENOMIC DNA]</scope>
    <source>
        <strain evidence="3">Nit1536</strain>
    </source>
</reference>